<evidence type="ECO:0000313" key="8">
    <source>
        <dbReference type="Proteomes" id="UP000585474"/>
    </source>
</evidence>
<reference evidence="8" key="1">
    <citation type="submission" date="2019-07" db="EMBL/GenBank/DDBJ databases">
        <title>De Novo Assembly of kiwifruit Actinidia rufa.</title>
        <authorList>
            <person name="Sugita-Konishi S."/>
            <person name="Sato K."/>
            <person name="Mori E."/>
            <person name="Abe Y."/>
            <person name="Kisaki G."/>
            <person name="Hamano K."/>
            <person name="Suezawa K."/>
            <person name="Otani M."/>
            <person name="Fukuda T."/>
            <person name="Manabe T."/>
            <person name="Gomi K."/>
            <person name="Tabuchi M."/>
            <person name="Akimitsu K."/>
            <person name="Kataoka I."/>
        </authorList>
    </citation>
    <scope>NUCLEOTIDE SEQUENCE [LARGE SCALE GENOMIC DNA]</scope>
    <source>
        <strain evidence="8">cv. Fuchu</strain>
    </source>
</reference>
<dbReference type="InterPro" id="IPR036312">
    <property type="entry name" value="Bifun_inhib/LTP/seed_sf"/>
</dbReference>
<protein>
    <recommendedName>
        <fullName evidence="4">Non-specific lipid-transfer protein</fullName>
    </recommendedName>
</protein>
<evidence type="ECO:0000256" key="2">
    <source>
        <dbReference type="ARBA" id="ARBA00022448"/>
    </source>
</evidence>
<organism evidence="7 8">
    <name type="scientific">Actinidia rufa</name>
    <dbReference type="NCBI Taxonomy" id="165716"/>
    <lineage>
        <taxon>Eukaryota</taxon>
        <taxon>Viridiplantae</taxon>
        <taxon>Streptophyta</taxon>
        <taxon>Embryophyta</taxon>
        <taxon>Tracheophyta</taxon>
        <taxon>Spermatophyta</taxon>
        <taxon>Magnoliopsida</taxon>
        <taxon>eudicotyledons</taxon>
        <taxon>Gunneridae</taxon>
        <taxon>Pentapetalae</taxon>
        <taxon>asterids</taxon>
        <taxon>Ericales</taxon>
        <taxon>Actinidiaceae</taxon>
        <taxon>Actinidia</taxon>
    </lineage>
</organism>
<dbReference type="Pfam" id="PF00234">
    <property type="entry name" value="Tryp_alpha_amyl"/>
    <property type="match status" value="1"/>
</dbReference>
<dbReference type="InterPro" id="IPR016140">
    <property type="entry name" value="Bifunc_inhib/LTP/seed_store"/>
</dbReference>
<dbReference type="PRINTS" id="PR00382">
    <property type="entry name" value="LIPIDTRNSFER"/>
</dbReference>
<dbReference type="GO" id="GO:0006869">
    <property type="term" value="P:lipid transport"/>
    <property type="evidence" value="ECO:0007669"/>
    <property type="project" value="InterPro"/>
</dbReference>
<dbReference type="SMART" id="SM00499">
    <property type="entry name" value="AAI"/>
    <property type="match status" value="1"/>
</dbReference>
<evidence type="ECO:0000256" key="4">
    <source>
        <dbReference type="RuleBase" id="RU000628"/>
    </source>
</evidence>
<keyword evidence="2 4" id="KW-0813">Transport</keyword>
<dbReference type="Gene3D" id="1.10.110.10">
    <property type="entry name" value="Plant lipid-transfer and hydrophobic proteins"/>
    <property type="match status" value="1"/>
</dbReference>
<keyword evidence="5" id="KW-0732">Signal</keyword>
<dbReference type="PANTHER" id="PTHR33076">
    <property type="entry name" value="NON-SPECIFIC LIPID-TRANSFER PROTEIN 2-RELATED"/>
    <property type="match status" value="1"/>
</dbReference>
<gene>
    <name evidence="7" type="ORF">Acr_00g0062210</name>
</gene>
<keyword evidence="3 4" id="KW-0446">Lipid-binding</keyword>
<comment type="similarity">
    <text evidence="1 4">Belongs to the plant LTP family.</text>
</comment>
<evidence type="ECO:0000256" key="3">
    <source>
        <dbReference type="ARBA" id="ARBA00023121"/>
    </source>
</evidence>
<dbReference type="AlphaFoldDB" id="A0A7J0DNV9"/>
<feature type="chain" id="PRO_5029787688" description="Non-specific lipid-transfer protein" evidence="5">
    <location>
        <begin position="24"/>
        <end position="117"/>
    </location>
</feature>
<dbReference type="InterPro" id="IPR000528">
    <property type="entry name" value="Plant_nsLTP"/>
</dbReference>
<dbReference type="EMBL" id="BJWL01000327">
    <property type="protein sequence ID" value="GFS39312.1"/>
    <property type="molecule type" value="Genomic_DNA"/>
</dbReference>
<evidence type="ECO:0000256" key="5">
    <source>
        <dbReference type="SAM" id="SignalP"/>
    </source>
</evidence>
<evidence type="ECO:0000313" key="7">
    <source>
        <dbReference type="EMBL" id="GFS39312.1"/>
    </source>
</evidence>
<dbReference type="Proteomes" id="UP000585474">
    <property type="component" value="Unassembled WGS sequence"/>
</dbReference>
<evidence type="ECO:0000256" key="1">
    <source>
        <dbReference type="ARBA" id="ARBA00009748"/>
    </source>
</evidence>
<keyword evidence="8" id="KW-1185">Reference proteome</keyword>
<comment type="caution">
    <text evidence="7">The sequence shown here is derived from an EMBL/GenBank/DDBJ whole genome shotgun (WGS) entry which is preliminary data.</text>
</comment>
<dbReference type="CDD" id="cd01960">
    <property type="entry name" value="nsLTP1"/>
    <property type="match status" value="1"/>
</dbReference>
<proteinExistence type="inferred from homology"/>
<feature type="domain" description="Bifunctional inhibitor/plant lipid transfer protein/seed storage helical" evidence="6">
    <location>
        <begin position="26"/>
        <end position="110"/>
    </location>
</feature>
<name>A0A7J0DNV9_9ERIC</name>
<dbReference type="SUPFAM" id="SSF47699">
    <property type="entry name" value="Bifunctional inhibitor/lipid-transfer protein/seed storage 2S albumin"/>
    <property type="match status" value="1"/>
</dbReference>
<accession>A0A7J0DNV9</accession>
<dbReference type="OrthoDB" id="649864at2759"/>
<evidence type="ECO:0000259" key="6">
    <source>
        <dbReference type="SMART" id="SM00499"/>
    </source>
</evidence>
<dbReference type="GO" id="GO:0008289">
    <property type="term" value="F:lipid binding"/>
    <property type="evidence" value="ECO:0007669"/>
    <property type="project" value="UniProtKB-KW"/>
</dbReference>
<sequence length="117" mass="12207">MKGVIIVVVVLAMVQLMVEPSKAISCGQVDAALAPCVPYLTGGGNPAPKCCDGVKDIKGMASSTADKRATCNCVKAAANRYPSLKDDAAETLPTKCGVQMDIPVSRTTNCDKYVFLP</sequence>
<comment type="function">
    <text evidence="4">Plant non-specific lipid-transfer proteins transfer phospholipids as well as galactolipids across membranes. May play a role in wax or cutin deposition in the cell walls of expanding epidermal cells and certain secretory tissues.</text>
</comment>
<feature type="signal peptide" evidence="5">
    <location>
        <begin position="1"/>
        <end position="23"/>
    </location>
</feature>